<dbReference type="AlphaFoldDB" id="A0A5B0VQD5"/>
<keyword evidence="1" id="KW-0732">Signal</keyword>
<name>A0A5B0VQD5_RHITR</name>
<feature type="signal peptide" evidence="1">
    <location>
        <begin position="1"/>
        <end position="24"/>
    </location>
</feature>
<proteinExistence type="predicted"/>
<dbReference type="Proteomes" id="UP000323608">
    <property type="component" value="Unassembled WGS sequence"/>
</dbReference>
<organism evidence="2 3">
    <name type="scientific">Rhizobium tropici</name>
    <dbReference type="NCBI Taxonomy" id="398"/>
    <lineage>
        <taxon>Bacteria</taxon>
        <taxon>Pseudomonadati</taxon>
        <taxon>Pseudomonadota</taxon>
        <taxon>Alphaproteobacteria</taxon>
        <taxon>Hyphomicrobiales</taxon>
        <taxon>Rhizobiaceae</taxon>
        <taxon>Rhizobium/Agrobacterium group</taxon>
        <taxon>Rhizobium</taxon>
    </lineage>
</organism>
<protein>
    <submittedName>
        <fullName evidence="2">Uncharacterized protein</fullName>
    </submittedName>
</protein>
<accession>A0A5B0VQD5</accession>
<dbReference type="RefSeq" id="WP_149637529.1">
    <property type="nucleotide sequence ID" value="NZ_VNIP01000015.1"/>
</dbReference>
<evidence type="ECO:0000313" key="3">
    <source>
        <dbReference type="Proteomes" id="UP000323608"/>
    </source>
</evidence>
<reference evidence="2 3" key="1">
    <citation type="submission" date="2019-07" db="EMBL/GenBank/DDBJ databases">
        <title>The Draft Genome Sequence of Rhizobium tropici SARCC-755 Associated with Superior Nodulation on Pigeonpea (Cajanus cajan (L.) Millsp.).</title>
        <authorList>
            <person name="Bopape F.L."/>
            <person name="Hassen A.I."/>
            <person name="Swanevelder Z.H."/>
            <person name="Gwata E.T."/>
        </authorList>
    </citation>
    <scope>NUCLEOTIDE SEQUENCE [LARGE SCALE GENOMIC DNA]</scope>
    <source>
        <strain evidence="2 3">SARCC-755</strain>
    </source>
</reference>
<evidence type="ECO:0000313" key="2">
    <source>
        <dbReference type="EMBL" id="KAA1176713.1"/>
    </source>
</evidence>
<comment type="caution">
    <text evidence="2">The sequence shown here is derived from an EMBL/GenBank/DDBJ whole genome shotgun (WGS) entry which is preliminary data.</text>
</comment>
<evidence type="ECO:0000256" key="1">
    <source>
        <dbReference type="SAM" id="SignalP"/>
    </source>
</evidence>
<feature type="chain" id="PRO_5022807674" evidence="1">
    <location>
        <begin position="25"/>
        <end position="63"/>
    </location>
</feature>
<dbReference type="EMBL" id="VNIP01000015">
    <property type="protein sequence ID" value="KAA1176713.1"/>
    <property type="molecule type" value="Genomic_DNA"/>
</dbReference>
<gene>
    <name evidence="2" type="ORF">FP026_26290</name>
</gene>
<sequence length="63" mass="7608">MKNLFLASAVALASVFTFSVPSEAAPMHHRHYHRHHYHHHCYMKKVRHKVHGRWVVRRVRVCR</sequence>